<keyword evidence="2" id="KW-1185">Reference proteome</keyword>
<evidence type="ECO:0000313" key="1">
    <source>
        <dbReference type="EMBL" id="KIM27442.1"/>
    </source>
</evidence>
<reference evidence="1 2" key="1">
    <citation type="submission" date="2014-04" db="EMBL/GenBank/DDBJ databases">
        <authorList>
            <consortium name="DOE Joint Genome Institute"/>
            <person name="Kuo A."/>
            <person name="Zuccaro A."/>
            <person name="Kohler A."/>
            <person name="Nagy L.G."/>
            <person name="Floudas D."/>
            <person name="Copeland A."/>
            <person name="Barry K.W."/>
            <person name="Cichocki N."/>
            <person name="Veneault-Fourrey C."/>
            <person name="LaButti K."/>
            <person name="Lindquist E.A."/>
            <person name="Lipzen A."/>
            <person name="Lundell T."/>
            <person name="Morin E."/>
            <person name="Murat C."/>
            <person name="Sun H."/>
            <person name="Tunlid A."/>
            <person name="Henrissat B."/>
            <person name="Grigoriev I.V."/>
            <person name="Hibbett D.S."/>
            <person name="Martin F."/>
            <person name="Nordberg H.P."/>
            <person name="Cantor M.N."/>
            <person name="Hua S.X."/>
        </authorList>
    </citation>
    <scope>NUCLEOTIDE SEQUENCE [LARGE SCALE GENOMIC DNA]</scope>
    <source>
        <strain evidence="1 2">MAFF 305830</strain>
    </source>
</reference>
<dbReference type="EMBL" id="KN824299">
    <property type="protein sequence ID" value="KIM27442.1"/>
    <property type="molecule type" value="Genomic_DNA"/>
</dbReference>
<gene>
    <name evidence="1" type="ORF">M408DRAFT_9370</name>
</gene>
<dbReference type="AlphaFoldDB" id="A0A0C2XEA0"/>
<dbReference type="Proteomes" id="UP000054097">
    <property type="component" value="Unassembled WGS sequence"/>
</dbReference>
<evidence type="ECO:0000313" key="2">
    <source>
        <dbReference type="Proteomes" id="UP000054097"/>
    </source>
</evidence>
<accession>A0A0C2XEA0</accession>
<name>A0A0C2XEA0_SERVB</name>
<dbReference type="HOGENOM" id="CLU_834619_0_0_1"/>
<proteinExistence type="predicted"/>
<sequence>MYWPREDEEVAQVDYTCQLEYATVKFVIGKLPKSLEPLANLYRLIGNVCFIAQQHLGHTDPDELPEYWRGSEDGAKWAKMVLKSFTESEAVILNDYCRNCFQPLTDAGKTYDATAVLKHGEDCSLDRKYFFSSAMLLLKASPTLARFLGFEDQDIPPTVAYAVLVSRNKHFPILNLSLLVIITYFLDPTTAHAPSIPPSMLLSFSLNRDNKLVLPPISPRPLDLQFLMEKEDSAFSAVHSVVLSKYESMPASKTSKEVFEFDDGSSQSISIEWRRSSPPPRSTSAWAGPASRARFRVVSEMIKNMSPENIVPAVKNVVKTILSIGLHKGDFER</sequence>
<organism evidence="1 2">
    <name type="scientific">Serendipita vermifera MAFF 305830</name>
    <dbReference type="NCBI Taxonomy" id="933852"/>
    <lineage>
        <taxon>Eukaryota</taxon>
        <taxon>Fungi</taxon>
        <taxon>Dikarya</taxon>
        <taxon>Basidiomycota</taxon>
        <taxon>Agaricomycotina</taxon>
        <taxon>Agaricomycetes</taxon>
        <taxon>Sebacinales</taxon>
        <taxon>Serendipitaceae</taxon>
        <taxon>Serendipita</taxon>
    </lineage>
</organism>
<reference evidence="2" key="2">
    <citation type="submission" date="2015-01" db="EMBL/GenBank/DDBJ databases">
        <title>Evolutionary Origins and Diversification of the Mycorrhizal Mutualists.</title>
        <authorList>
            <consortium name="DOE Joint Genome Institute"/>
            <consortium name="Mycorrhizal Genomics Consortium"/>
            <person name="Kohler A."/>
            <person name="Kuo A."/>
            <person name="Nagy L.G."/>
            <person name="Floudas D."/>
            <person name="Copeland A."/>
            <person name="Barry K.W."/>
            <person name="Cichocki N."/>
            <person name="Veneault-Fourrey C."/>
            <person name="LaButti K."/>
            <person name="Lindquist E.A."/>
            <person name="Lipzen A."/>
            <person name="Lundell T."/>
            <person name="Morin E."/>
            <person name="Murat C."/>
            <person name="Riley R."/>
            <person name="Ohm R."/>
            <person name="Sun H."/>
            <person name="Tunlid A."/>
            <person name="Henrissat B."/>
            <person name="Grigoriev I.V."/>
            <person name="Hibbett D.S."/>
            <person name="Martin F."/>
        </authorList>
    </citation>
    <scope>NUCLEOTIDE SEQUENCE [LARGE SCALE GENOMIC DNA]</scope>
    <source>
        <strain evidence="2">MAFF 305830</strain>
    </source>
</reference>
<protein>
    <submittedName>
        <fullName evidence="1">Uncharacterized protein</fullName>
    </submittedName>
</protein>